<dbReference type="InterPro" id="IPR052744">
    <property type="entry name" value="GPAT/DAPAT"/>
</dbReference>
<keyword evidence="1" id="KW-0812">Transmembrane</keyword>
<evidence type="ECO:0000256" key="1">
    <source>
        <dbReference type="SAM" id="Phobius"/>
    </source>
</evidence>
<dbReference type="Pfam" id="PF01553">
    <property type="entry name" value="Acyltransferase"/>
    <property type="match status" value="1"/>
</dbReference>
<dbReference type="InterPro" id="IPR002123">
    <property type="entry name" value="Plipid/glycerol_acylTrfase"/>
</dbReference>
<feature type="transmembrane region" description="Helical" evidence="1">
    <location>
        <begin position="320"/>
        <end position="338"/>
    </location>
</feature>
<keyword evidence="1" id="KW-0472">Membrane</keyword>
<dbReference type="EMBL" id="CAXJIO010000016">
    <property type="protein sequence ID" value="CAL2104340.1"/>
    <property type="molecule type" value="Genomic_DNA"/>
</dbReference>
<dbReference type="SUPFAM" id="SSF69593">
    <property type="entry name" value="Glycerol-3-phosphate (1)-acyltransferase"/>
    <property type="match status" value="1"/>
</dbReference>
<sequence length="346" mass="39758">MKTLLYYLVKLYIKTGLYFYSKKIRVIGSENVPKKGAVLFLANHPNGLVDPLFIATNTSRKTFFLVRAAVFKNKIVAFLFDLIGMMPIYRIRDGIKELSKNDAIFNKCYDILGSKKSLLIFPEGSHNRKRTVRPLSKGFTRIVFGTIDKYPNLPIHLVPVGITYQNSSTYPCKIALHYGNAIIANDYYNKENINQSANQLKSNVQDALERLCVHIPTSEYEHTNNLLNTANIDFTNVEYTNQIIQDKVLPVNTPKKKKNIVLLSLVIINSFIPYFLWKTASKKVDEIEFVDTFRFAMTIVLFPLFYALQAFIIYRVMNNISYAVLYFLFSILLVLLYTKTSTTNSE</sequence>
<dbReference type="SMART" id="SM00563">
    <property type="entry name" value="PlsC"/>
    <property type="match status" value="1"/>
</dbReference>
<dbReference type="RefSeq" id="WP_348718648.1">
    <property type="nucleotide sequence ID" value="NZ_CAXJIO010000016.1"/>
</dbReference>
<proteinExistence type="predicted"/>
<dbReference type="PANTHER" id="PTHR31605">
    <property type="entry name" value="GLYCEROL-3-PHOSPHATE O-ACYLTRANSFERASE 1"/>
    <property type="match status" value="1"/>
</dbReference>
<evidence type="ECO:0000313" key="3">
    <source>
        <dbReference type="EMBL" id="CAL2104340.1"/>
    </source>
</evidence>
<reference evidence="3 4" key="1">
    <citation type="submission" date="2024-05" db="EMBL/GenBank/DDBJ databases">
        <authorList>
            <person name="Duchaud E."/>
        </authorList>
    </citation>
    <scope>NUCLEOTIDE SEQUENCE [LARGE SCALE GENOMIC DNA]</scope>
    <source>
        <strain evidence="3">Ena-SAMPLE-TAB-13-05-2024-13:56:06:370-140308</strain>
    </source>
</reference>
<keyword evidence="1" id="KW-1133">Transmembrane helix</keyword>
<comment type="caution">
    <text evidence="3">The sequence shown here is derived from an EMBL/GenBank/DDBJ whole genome shotgun (WGS) entry which is preliminary data.</text>
</comment>
<keyword evidence="4" id="KW-1185">Reference proteome</keyword>
<dbReference type="PANTHER" id="PTHR31605:SF0">
    <property type="entry name" value="GLYCEROL-3-PHOSPHATE O-ACYLTRANSFERASE 1"/>
    <property type="match status" value="1"/>
</dbReference>
<feature type="domain" description="Phospholipid/glycerol acyltransferase" evidence="2">
    <location>
        <begin position="38"/>
        <end position="165"/>
    </location>
</feature>
<accession>A0ABP1F462</accession>
<organism evidence="3 4">
    <name type="scientific">Tenacibaculum polynesiense</name>
    <dbReference type="NCBI Taxonomy" id="3137857"/>
    <lineage>
        <taxon>Bacteria</taxon>
        <taxon>Pseudomonadati</taxon>
        <taxon>Bacteroidota</taxon>
        <taxon>Flavobacteriia</taxon>
        <taxon>Flavobacteriales</taxon>
        <taxon>Flavobacteriaceae</taxon>
        <taxon>Tenacibaculum</taxon>
    </lineage>
</organism>
<feature type="transmembrane region" description="Helical" evidence="1">
    <location>
        <begin position="289"/>
        <end position="314"/>
    </location>
</feature>
<gene>
    <name evidence="3" type="ORF">T190423A01A_70033</name>
</gene>
<feature type="transmembrane region" description="Helical" evidence="1">
    <location>
        <begin position="260"/>
        <end position="277"/>
    </location>
</feature>
<dbReference type="Proteomes" id="UP001497527">
    <property type="component" value="Unassembled WGS sequence"/>
</dbReference>
<evidence type="ECO:0000313" key="4">
    <source>
        <dbReference type="Proteomes" id="UP001497527"/>
    </source>
</evidence>
<evidence type="ECO:0000259" key="2">
    <source>
        <dbReference type="SMART" id="SM00563"/>
    </source>
</evidence>
<name>A0ABP1F462_9FLAO</name>
<protein>
    <submittedName>
        <fullName evidence="3">PlsC domain-containing protein</fullName>
    </submittedName>
</protein>
<dbReference type="CDD" id="cd07992">
    <property type="entry name" value="LPLAT_AAK14816-like"/>
    <property type="match status" value="1"/>
</dbReference>